<accession>A0A1I7G3D5</accession>
<organism evidence="1 2">
    <name type="scientific">Nitrosospira multiformis</name>
    <dbReference type="NCBI Taxonomy" id="1231"/>
    <lineage>
        <taxon>Bacteria</taxon>
        <taxon>Pseudomonadati</taxon>
        <taxon>Pseudomonadota</taxon>
        <taxon>Betaproteobacteria</taxon>
        <taxon>Nitrosomonadales</taxon>
        <taxon>Nitrosomonadaceae</taxon>
        <taxon>Nitrosospira</taxon>
    </lineage>
</organism>
<dbReference type="AlphaFoldDB" id="A0A1I7G3D5"/>
<dbReference type="Proteomes" id="UP000182649">
    <property type="component" value="Unassembled WGS sequence"/>
</dbReference>
<reference evidence="1 2" key="1">
    <citation type="submission" date="2016-10" db="EMBL/GenBank/DDBJ databases">
        <authorList>
            <person name="de Groot N.N."/>
        </authorList>
    </citation>
    <scope>NUCLEOTIDE SEQUENCE [LARGE SCALE GENOMIC DNA]</scope>
    <source>
        <strain evidence="1 2">Nl14</strain>
    </source>
</reference>
<gene>
    <name evidence="1" type="ORF">SAMN05216417_103131</name>
</gene>
<dbReference type="EMBL" id="FPBZ01000003">
    <property type="protein sequence ID" value="SFU42972.1"/>
    <property type="molecule type" value="Genomic_DNA"/>
</dbReference>
<sequence length="119" mass="13448">MHFSPLLLTLTAFAFTSIFTFLPKDAQSETLIPRSMPGDKGKYYLLESMRTGNIVRSLHKRVGIDTVDFTRTETNCKNRQMRVLGSGEGEQDIKESPTPWFDLVPGSSKSDLANFVCKW</sequence>
<proteinExistence type="predicted"/>
<evidence type="ECO:0000313" key="2">
    <source>
        <dbReference type="Proteomes" id="UP000182649"/>
    </source>
</evidence>
<protein>
    <submittedName>
        <fullName evidence="1">Uncharacterized protein</fullName>
    </submittedName>
</protein>
<name>A0A1I7G3D5_9PROT</name>
<evidence type="ECO:0000313" key="1">
    <source>
        <dbReference type="EMBL" id="SFU42972.1"/>
    </source>
</evidence>